<dbReference type="RefSeq" id="WP_184343475.1">
    <property type="nucleotide sequence ID" value="NZ_JACHIG010000013.1"/>
</dbReference>
<proteinExistence type="predicted"/>
<dbReference type="Proteomes" id="UP000590740">
    <property type="component" value="Unassembled WGS sequence"/>
</dbReference>
<dbReference type="InterPro" id="IPR013097">
    <property type="entry name" value="Dabb"/>
</dbReference>
<reference evidence="2 3" key="1">
    <citation type="submission" date="2020-08" db="EMBL/GenBank/DDBJ databases">
        <title>Genomic Encyclopedia of Type Strains, Phase IV (KMG-IV): sequencing the most valuable type-strain genomes for metagenomic binning, comparative biology and taxonomic classification.</title>
        <authorList>
            <person name="Goeker M."/>
        </authorList>
    </citation>
    <scope>NUCLEOTIDE SEQUENCE [LARGE SCALE GENOMIC DNA]</scope>
    <source>
        <strain evidence="2 3">DSM 12252</strain>
    </source>
</reference>
<dbReference type="PROSITE" id="PS51502">
    <property type="entry name" value="S_R_A_B_BARREL"/>
    <property type="match status" value="1"/>
</dbReference>
<evidence type="ECO:0000313" key="3">
    <source>
        <dbReference type="Proteomes" id="UP000590740"/>
    </source>
</evidence>
<organism evidence="2 3">
    <name type="scientific">Prosthecobacter vanneervenii</name>
    <dbReference type="NCBI Taxonomy" id="48466"/>
    <lineage>
        <taxon>Bacteria</taxon>
        <taxon>Pseudomonadati</taxon>
        <taxon>Verrucomicrobiota</taxon>
        <taxon>Verrucomicrobiia</taxon>
        <taxon>Verrucomicrobiales</taxon>
        <taxon>Verrucomicrobiaceae</taxon>
        <taxon>Prosthecobacter</taxon>
    </lineage>
</organism>
<feature type="domain" description="Stress-response A/B barrel" evidence="1">
    <location>
        <begin position="2"/>
        <end position="94"/>
    </location>
</feature>
<dbReference type="InterPro" id="IPR011008">
    <property type="entry name" value="Dimeric_a/b-barrel"/>
</dbReference>
<name>A0A7W8DMP2_9BACT</name>
<comment type="caution">
    <text evidence="2">The sequence shown here is derived from an EMBL/GenBank/DDBJ whole genome shotgun (WGS) entry which is preliminary data.</text>
</comment>
<dbReference type="AlphaFoldDB" id="A0A7W8DMP2"/>
<protein>
    <recommendedName>
        <fullName evidence="1">Stress-response A/B barrel domain-containing protein</fullName>
    </recommendedName>
</protein>
<gene>
    <name evidence="2" type="ORF">HNQ65_004669</name>
</gene>
<dbReference type="Pfam" id="PF07876">
    <property type="entry name" value="Dabb"/>
    <property type="match status" value="1"/>
</dbReference>
<evidence type="ECO:0000313" key="2">
    <source>
        <dbReference type="EMBL" id="MBB5035061.1"/>
    </source>
</evidence>
<evidence type="ECO:0000259" key="1">
    <source>
        <dbReference type="PROSITE" id="PS51502"/>
    </source>
</evidence>
<dbReference type="EMBL" id="JACHIG010000013">
    <property type="protein sequence ID" value="MBB5035061.1"/>
    <property type="molecule type" value="Genomic_DNA"/>
</dbReference>
<dbReference type="Gene3D" id="3.30.70.100">
    <property type="match status" value="1"/>
</dbReference>
<sequence>MIAYLSLFQLKPQVDEEKLETMMSQTRVMLLRVPEVLTVKTGKRVNNSDPYPWFVYIEVESMDKLAICQDDPHYIKFREEVLKPNISEQESTAFEMEPRKDVKYS</sequence>
<dbReference type="SUPFAM" id="SSF54909">
    <property type="entry name" value="Dimeric alpha+beta barrel"/>
    <property type="match status" value="1"/>
</dbReference>
<keyword evidence="3" id="KW-1185">Reference proteome</keyword>
<accession>A0A7W8DMP2</accession>